<dbReference type="InterPro" id="IPR001452">
    <property type="entry name" value="SH3_domain"/>
</dbReference>
<feature type="region of interest" description="Disordered" evidence="3">
    <location>
        <begin position="197"/>
        <end position="226"/>
    </location>
</feature>
<name>A0A0P7UQL7_SCLFO</name>
<protein>
    <recommendedName>
        <fullName evidence="8">Brain-specific angiogenesis inhibitor 1-associated protein 2-like protein 2-like</fullName>
    </recommendedName>
</protein>
<feature type="region of interest" description="Disordered" evidence="3">
    <location>
        <begin position="173"/>
        <end position="192"/>
    </location>
</feature>
<dbReference type="EMBL" id="JARO02002968">
    <property type="protein sequence ID" value="KPP71470.1"/>
    <property type="molecule type" value="Genomic_DNA"/>
</dbReference>
<evidence type="ECO:0000256" key="2">
    <source>
        <dbReference type="PROSITE-ProRule" id="PRU00192"/>
    </source>
</evidence>
<evidence type="ECO:0008006" key="8">
    <source>
        <dbReference type="Google" id="ProtNLM"/>
    </source>
</evidence>
<sequence>MSRDVLIQISDSQRRLTAELEGVFRWFHTEVLQEMDQNVKLDKEYISGSRRCYEMEVRSQAMALQKQLRRGVYRDAEDSGDYLQFLRQSQREALAEEERRYRFLAEKHCGLTQSILYLMNKVCASPQQSTRLRHNLRLVSILFALRCCCLTAGSLQQKAERWRDRVNETRTDRIHTPSHLDQEAEMRAKKEEVEHYWTGREEQSLGKVPSRGPSPQPSRSSGGSLRVGRQMRALVPHTHSSDPTLLPFSRGETVTVLVEKPRNGWLYGRAQGSSHQGWFPAAYVEPIEDTPKSTGSNISTLRSSRSMGSLLEPSPGSGRNVAPPPPPPLPDTPTAGRRAESTTNNK</sequence>
<reference evidence="6 7" key="1">
    <citation type="submission" date="2015-08" db="EMBL/GenBank/DDBJ databases">
        <title>The genome of the Asian arowana (Scleropages formosus).</title>
        <authorList>
            <person name="Tan M.H."/>
            <person name="Gan H.M."/>
            <person name="Croft L.J."/>
            <person name="Austin C.M."/>
        </authorList>
    </citation>
    <scope>NUCLEOTIDE SEQUENCE [LARGE SCALE GENOMIC DNA]</scope>
    <source>
        <strain evidence="6">Aro1</strain>
    </source>
</reference>
<dbReference type="PANTHER" id="PTHR14206:SF5">
    <property type="entry name" value="BRAIN-SPECIFIC ANGIOGENESIS INHIBITOR 1-ASSOCIATED PROTEIN 2-LIKE PROTEIN 2"/>
    <property type="match status" value="1"/>
</dbReference>
<dbReference type="Pfam" id="PF08397">
    <property type="entry name" value="IMD"/>
    <property type="match status" value="1"/>
</dbReference>
<dbReference type="SUPFAM" id="SSF103657">
    <property type="entry name" value="BAR/IMD domain-like"/>
    <property type="match status" value="1"/>
</dbReference>
<dbReference type="Gene3D" id="1.20.1270.60">
    <property type="entry name" value="Arfaptin homology (AH) domain/BAR domain"/>
    <property type="match status" value="1"/>
</dbReference>
<feature type="domain" description="IMD" evidence="5">
    <location>
        <begin position="1"/>
        <end position="186"/>
    </location>
</feature>
<dbReference type="GO" id="GO:0051764">
    <property type="term" value="P:actin crosslink formation"/>
    <property type="evidence" value="ECO:0007669"/>
    <property type="project" value="TreeGrafter"/>
</dbReference>
<dbReference type="PROSITE" id="PS51338">
    <property type="entry name" value="IMD"/>
    <property type="match status" value="1"/>
</dbReference>
<dbReference type="GO" id="GO:0005829">
    <property type="term" value="C:cytosol"/>
    <property type="evidence" value="ECO:0007669"/>
    <property type="project" value="TreeGrafter"/>
</dbReference>
<feature type="non-terminal residue" evidence="6">
    <location>
        <position position="346"/>
    </location>
</feature>
<evidence type="ECO:0000313" key="7">
    <source>
        <dbReference type="Proteomes" id="UP000034805"/>
    </source>
</evidence>
<dbReference type="PROSITE" id="PS50002">
    <property type="entry name" value="SH3"/>
    <property type="match status" value="1"/>
</dbReference>
<dbReference type="InterPro" id="IPR027681">
    <property type="entry name" value="IRSp53/IRTKS/Pinkbar"/>
</dbReference>
<gene>
    <name evidence="6" type="ORF">Z043_109621</name>
</gene>
<dbReference type="Gene3D" id="2.30.30.40">
    <property type="entry name" value="SH3 Domains"/>
    <property type="match status" value="1"/>
</dbReference>
<proteinExistence type="predicted"/>
<dbReference type="GO" id="GO:0030838">
    <property type="term" value="P:positive regulation of actin filament polymerization"/>
    <property type="evidence" value="ECO:0007669"/>
    <property type="project" value="TreeGrafter"/>
</dbReference>
<evidence type="ECO:0000256" key="3">
    <source>
        <dbReference type="SAM" id="MobiDB-lite"/>
    </source>
</evidence>
<dbReference type="SUPFAM" id="SSF50044">
    <property type="entry name" value="SH3-domain"/>
    <property type="match status" value="1"/>
</dbReference>
<dbReference type="InterPro" id="IPR036028">
    <property type="entry name" value="SH3-like_dom_sf"/>
</dbReference>
<evidence type="ECO:0000313" key="6">
    <source>
        <dbReference type="EMBL" id="KPP71470.1"/>
    </source>
</evidence>
<dbReference type="Proteomes" id="UP000034805">
    <property type="component" value="Unassembled WGS sequence"/>
</dbReference>
<dbReference type="GO" id="GO:0005654">
    <property type="term" value="C:nucleoplasm"/>
    <property type="evidence" value="ECO:0007669"/>
    <property type="project" value="TreeGrafter"/>
</dbReference>
<feature type="compositionally biased region" description="Low complexity" evidence="3">
    <location>
        <begin position="209"/>
        <end position="226"/>
    </location>
</feature>
<dbReference type="GO" id="GO:0007009">
    <property type="term" value="P:plasma membrane organization"/>
    <property type="evidence" value="ECO:0007669"/>
    <property type="project" value="InterPro"/>
</dbReference>
<dbReference type="SMART" id="SM00326">
    <property type="entry name" value="SH3"/>
    <property type="match status" value="1"/>
</dbReference>
<evidence type="ECO:0000256" key="1">
    <source>
        <dbReference type="ARBA" id="ARBA00022443"/>
    </source>
</evidence>
<evidence type="ECO:0000259" key="4">
    <source>
        <dbReference type="PROSITE" id="PS50002"/>
    </source>
</evidence>
<feature type="compositionally biased region" description="Polar residues" evidence="3">
    <location>
        <begin position="292"/>
        <end position="307"/>
    </location>
</feature>
<comment type="caution">
    <text evidence="6">The sequence shown here is derived from an EMBL/GenBank/DDBJ whole genome shotgun (WGS) entry which is preliminary data.</text>
</comment>
<feature type="domain" description="SH3" evidence="4">
    <location>
        <begin position="226"/>
        <end position="289"/>
    </location>
</feature>
<dbReference type="Pfam" id="PF14604">
    <property type="entry name" value="SH3_9"/>
    <property type="match status" value="1"/>
</dbReference>
<feature type="region of interest" description="Disordered" evidence="3">
    <location>
        <begin position="287"/>
        <end position="346"/>
    </location>
</feature>
<keyword evidence="1 2" id="KW-0728">SH3 domain</keyword>
<evidence type="ECO:0000259" key="5">
    <source>
        <dbReference type="PROSITE" id="PS51338"/>
    </source>
</evidence>
<dbReference type="PANTHER" id="PTHR14206">
    <property type="entry name" value="BRAIN-SPECIFIC ANGIOGENESIS INHIBITOR 1-ASSOCIATED PROTEIN 2"/>
    <property type="match status" value="1"/>
</dbReference>
<accession>A0A0P7UQL7</accession>
<organism evidence="6 7">
    <name type="scientific">Scleropages formosus</name>
    <name type="common">Asian bonytongue</name>
    <name type="synonym">Osteoglossum formosum</name>
    <dbReference type="NCBI Taxonomy" id="113540"/>
    <lineage>
        <taxon>Eukaryota</taxon>
        <taxon>Metazoa</taxon>
        <taxon>Chordata</taxon>
        <taxon>Craniata</taxon>
        <taxon>Vertebrata</taxon>
        <taxon>Euteleostomi</taxon>
        <taxon>Actinopterygii</taxon>
        <taxon>Neopterygii</taxon>
        <taxon>Teleostei</taxon>
        <taxon>Osteoglossocephala</taxon>
        <taxon>Osteoglossomorpha</taxon>
        <taxon>Osteoglossiformes</taxon>
        <taxon>Osteoglossidae</taxon>
        <taxon>Scleropages</taxon>
    </lineage>
</organism>
<dbReference type="GO" id="GO:0051017">
    <property type="term" value="P:actin filament bundle assembly"/>
    <property type="evidence" value="ECO:0007669"/>
    <property type="project" value="TreeGrafter"/>
</dbReference>
<dbReference type="InterPro" id="IPR013606">
    <property type="entry name" value="I-BAR_dom"/>
</dbReference>
<feature type="compositionally biased region" description="Pro residues" evidence="3">
    <location>
        <begin position="322"/>
        <end position="331"/>
    </location>
</feature>
<dbReference type="InterPro" id="IPR027267">
    <property type="entry name" value="AH/BAR_dom_sf"/>
</dbReference>
<dbReference type="AlphaFoldDB" id="A0A0P7UQL7"/>